<feature type="non-terminal residue" evidence="1">
    <location>
        <position position="1"/>
    </location>
</feature>
<comment type="caution">
    <text evidence="1">The sequence shown here is derived from an EMBL/GenBank/DDBJ whole genome shotgun (WGS) entry which is preliminary data.</text>
</comment>
<proteinExistence type="predicted"/>
<protein>
    <submittedName>
        <fullName evidence="1">29257_t:CDS:1</fullName>
    </submittedName>
</protein>
<keyword evidence="2" id="KW-1185">Reference proteome</keyword>
<dbReference type="EMBL" id="CAJVQB010020504">
    <property type="protein sequence ID" value="CAG8794589.1"/>
    <property type="molecule type" value="Genomic_DNA"/>
</dbReference>
<reference evidence="1 2" key="1">
    <citation type="submission" date="2021-06" db="EMBL/GenBank/DDBJ databases">
        <authorList>
            <person name="Kallberg Y."/>
            <person name="Tangrot J."/>
            <person name="Rosling A."/>
        </authorList>
    </citation>
    <scope>NUCLEOTIDE SEQUENCE [LARGE SCALE GENOMIC DNA]</scope>
    <source>
        <strain evidence="1 2">120-4 pot B 10/14</strain>
    </source>
</reference>
<organism evidence="1 2">
    <name type="scientific">Gigaspora margarita</name>
    <dbReference type="NCBI Taxonomy" id="4874"/>
    <lineage>
        <taxon>Eukaryota</taxon>
        <taxon>Fungi</taxon>
        <taxon>Fungi incertae sedis</taxon>
        <taxon>Mucoromycota</taxon>
        <taxon>Glomeromycotina</taxon>
        <taxon>Glomeromycetes</taxon>
        <taxon>Diversisporales</taxon>
        <taxon>Gigasporaceae</taxon>
        <taxon>Gigaspora</taxon>
    </lineage>
</organism>
<name>A0ABN7VSZ2_GIGMA</name>
<evidence type="ECO:0000313" key="1">
    <source>
        <dbReference type="EMBL" id="CAG8794589.1"/>
    </source>
</evidence>
<sequence length="53" mass="6233">ERERETYEVTSSSSVSENTRAIKLVRLKVGIYIRRKERMHHEIIASSSEHTCE</sequence>
<gene>
    <name evidence="1" type="ORF">GMARGA_LOCUS21815</name>
</gene>
<dbReference type="Proteomes" id="UP000789901">
    <property type="component" value="Unassembled WGS sequence"/>
</dbReference>
<accession>A0ABN7VSZ2</accession>
<evidence type="ECO:0000313" key="2">
    <source>
        <dbReference type="Proteomes" id="UP000789901"/>
    </source>
</evidence>